<organism evidence="7 8">
    <name type="scientific">Streptomyces swartbergensis</name>
    <dbReference type="NCBI Taxonomy" id="487165"/>
    <lineage>
        <taxon>Bacteria</taxon>
        <taxon>Bacillati</taxon>
        <taxon>Actinomycetota</taxon>
        <taxon>Actinomycetes</taxon>
        <taxon>Kitasatosporales</taxon>
        <taxon>Streptomycetaceae</taxon>
        <taxon>Streptomyces</taxon>
    </lineage>
</organism>
<evidence type="ECO:0000256" key="2">
    <source>
        <dbReference type="ARBA" id="ARBA00022691"/>
    </source>
</evidence>
<proteinExistence type="predicted"/>
<dbReference type="GO" id="GO:0046872">
    <property type="term" value="F:metal ion binding"/>
    <property type="evidence" value="ECO:0007669"/>
    <property type="project" value="UniProtKB-KW"/>
</dbReference>
<name>A0A243RRH2_9ACTN</name>
<dbReference type="GO" id="GO:0006779">
    <property type="term" value="P:porphyrin-containing compound biosynthetic process"/>
    <property type="evidence" value="ECO:0007669"/>
    <property type="project" value="TreeGrafter"/>
</dbReference>
<dbReference type="GO" id="GO:0005737">
    <property type="term" value="C:cytoplasm"/>
    <property type="evidence" value="ECO:0007669"/>
    <property type="project" value="TreeGrafter"/>
</dbReference>
<keyword evidence="8" id="KW-1185">Reference proteome</keyword>
<dbReference type="PANTHER" id="PTHR13932">
    <property type="entry name" value="COPROPORPHYRINIGEN III OXIDASE"/>
    <property type="match status" value="1"/>
</dbReference>
<reference evidence="7 8" key="1">
    <citation type="submission" date="2017-05" db="EMBL/GenBank/DDBJ databases">
        <title>Biotechnological potential of actinobacteria isolated from South African environments.</title>
        <authorList>
            <person name="Le Roes-Hill M."/>
            <person name="Prins A."/>
            <person name="Durrell K.A."/>
        </authorList>
    </citation>
    <scope>NUCLEOTIDE SEQUENCE [LARGE SCALE GENOMIC DNA]</scope>
    <source>
        <strain evidence="7 8">HMC13</strain>
    </source>
</reference>
<keyword evidence="3" id="KW-0479">Metal-binding</keyword>
<dbReference type="InterPro" id="IPR058240">
    <property type="entry name" value="rSAM_sf"/>
</dbReference>
<dbReference type="Gene3D" id="3.20.20.70">
    <property type="entry name" value="Aldolase class I"/>
    <property type="match status" value="1"/>
</dbReference>
<dbReference type="GO" id="GO:0051539">
    <property type="term" value="F:4 iron, 4 sulfur cluster binding"/>
    <property type="evidence" value="ECO:0007669"/>
    <property type="project" value="TreeGrafter"/>
</dbReference>
<sequence length="488" mass="55741">MKFLADQGFIKFDRQLPVYNWLYPLKGQETDKETVGDAHARLDVGSIRSRALYFHIPFCETICTFCMLNRGIGAEGSEVVEKYVQALIKEIRMKASWPSITAVPPRVIWFGGGTPSILTAEQIRRIGAVIHECFDLSRLEEWTIEMEVKSVTREKCEAFRDIGVNKARLGLQTFNPKYRQLFNITATLEDTYRVVDLLGEYFDYRSFDILYGMHGQTTAEFAEDIQKAIDLGTESCEFYPINHLVTQNSLHTGYQSKKLKALSYVDKMGLTVFANHYLRNSGLRLYNGHGYVRHPDPAGDTDFISRRYSNKYHEYCWAHWDDDLIGFGASSTTQCLDWTIMNDESRTSYIKNLLDHDDLKVKVTRAEHVPYERGLVLALPYHGHIDKNRILWDRIPGEVQDHFGELLGAGMFEERPDSYAITELGWTWYVNMMYYMSPAADRKILDEFVEARSKNGGITDGDRAMTPIGTNPLRAEVGTPLPLAVAAG</sequence>
<feature type="domain" description="Elp3/MiaA/NifB-like radical SAM core" evidence="6">
    <location>
        <begin position="49"/>
        <end position="270"/>
    </location>
</feature>
<keyword evidence="2" id="KW-0949">S-adenosyl-L-methionine</keyword>
<gene>
    <name evidence="7" type="ORF">CA983_30310</name>
</gene>
<keyword evidence="5" id="KW-0411">Iron-sulfur</keyword>
<dbReference type="EMBL" id="NGFN01000244">
    <property type="protein sequence ID" value="OUC97592.1"/>
    <property type="molecule type" value="Genomic_DNA"/>
</dbReference>
<dbReference type="RefSeq" id="WP_086604026.1">
    <property type="nucleotide sequence ID" value="NZ_NGFN01000244.1"/>
</dbReference>
<dbReference type="SMART" id="SM00729">
    <property type="entry name" value="Elp3"/>
    <property type="match status" value="1"/>
</dbReference>
<accession>A0A243RRH2</accession>
<dbReference type="SFLD" id="SFLDG01065">
    <property type="entry name" value="anaerobic_coproporphyrinogen-I"/>
    <property type="match status" value="1"/>
</dbReference>
<dbReference type="Pfam" id="PF04055">
    <property type="entry name" value="Radical_SAM"/>
    <property type="match status" value="1"/>
</dbReference>
<dbReference type="GO" id="GO:0003824">
    <property type="term" value="F:catalytic activity"/>
    <property type="evidence" value="ECO:0007669"/>
    <property type="project" value="InterPro"/>
</dbReference>
<evidence type="ECO:0000256" key="4">
    <source>
        <dbReference type="ARBA" id="ARBA00023004"/>
    </source>
</evidence>
<dbReference type="PANTHER" id="PTHR13932:SF5">
    <property type="entry name" value="RADICAL S-ADENOSYL METHIONINE DOMAIN-CONTAINING PROTEIN 1, MITOCHONDRIAL"/>
    <property type="match status" value="1"/>
</dbReference>
<dbReference type="InterPro" id="IPR034505">
    <property type="entry name" value="Coproporphyrinogen-III_oxidase"/>
</dbReference>
<dbReference type="InterPro" id="IPR013785">
    <property type="entry name" value="Aldolase_TIM"/>
</dbReference>
<evidence type="ECO:0000256" key="3">
    <source>
        <dbReference type="ARBA" id="ARBA00022723"/>
    </source>
</evidence>
<comment type="caution">
    <text evidence="7">The sequence shown here is derived from an EMBL/GenBank/DDBJ whole genome shotgun (WGS) entry which is preliminary data.</text>
</comment>
<evidence type="ECO:0000256" key="5">
    <source>
        <dbReference type="ARBA" id="ARBA00023014"/>
    </source>
</evidence>
<evidence type="ECO:0000313" key="7">
    <source>
        <dbReference type="EMBL" id="OUC97592.1"/>
    </source>
</evidence>
<dbReference type="Proteomes" id="UP000195105">
    <property type="component" value="Unassembled WGS sequence"/>
</dbReference>
<evidence type="ECO:0000313" key="8">
    <source>
        <dbReference type="Proteomes" id="UP000195105"/>
    </source>
</evidence>
<evidence type="ECO:0000259" key="6">
    <source>
        <dbReference type="SMART" id="SM00729"/>
    </source>
</evidence>
<dbReference type="InterPro" id="IPR007197">
    <property type="entry name" value="rSAM"/>
</dbReference>
<dbReference type="SFLD" id="SFLDS00029">
    <property type="entry name" value="Radical_SAM"/>
    <property type="match status" value="1"/>
</dbReference>
<dbReference type="SUPFAM" id="SSF102114">
    <property type="entry name" value="Radical SAM enzymes"/>
    <property type="match status" value="1"/>
</dbReference>
<dbReference type="InterPro" id="IPR006638">
    <property type="entry name" value="Elp3/MiaA/NifB-like_rSAM"/>
</dbReference>
<evidence type="ECO:0000256" key="1">
    <source>
        <dbReference type="ARBA" id="ARBA00017228"/>
    </source>
</evidence>
<dbReference type="AlphaFoldDB" id="A0A243RRH2"/>
<protein>
    <recommendedName>
        <fullName evidence="1">Heme chaperone HemW</fullName>
    </recommendedName>
</protein>
<keyword evidence="4" id="KW-0408">Iron</keyword>